<protein>
    <submittedName>
        <fullName evidence="2">Uncharacterized protein</fullName>
    </submittedName>
</protein>
<dbReference type="Proteomes" id="UP000024329">
    <property type="component" value="Unassembled WGS sequence"/>
</dbReference>
<keyword evidence="1" id="KW-1133">Transmembrane helix</keyword>
<dbReference type="EMBL" id="JFYZ01000002">
    <property type="protein sequence ID" value="EZP83808.1"/>
    <property type="molecule type" value="Genomic_DNA"/>
</dbReference>
<feature type="transmembrane region" description="Helical" evidence="1">
    <location>
        <begin position="132"/>
        <end position="153"/>
    </location>
</feature>
<gene>
    <name evidence="2" type="ORF">BV97_00998</name>
</gene>
<reference evidence="2 3" key="1">
    <citation type="submission" date="2014-03" db="EMBL/GenBank/DDBJ databases">
        <title>Whole genome sequence of Novosphingobium resinovorum KF1.</title>
        <authorList>
            <person name="Gan H.M."/>
            <person name="Gan H.Y."/>
            <person name="Chew T.H."/>
            <person name="Savka M.A."/>
        </authorList>
    </citation>
    <scope>NUCLEOTIDE SEQUENCE [LARGE SCALE GENOMIC DNA]</scope>
    <source>
        <strain evidence="2 3">KF1</strain>
    </source>
</reference>
<dbReference type="AlphaFoldDB" id="A0A031K494"/>
<keyword evidence="1" id="KW-0812">Transmembrane</keyword>
<dbReference type="PATRIC" id="fig|158500.4.peg.1022"/>
<evidence type="ECO:0000313" key="3">
    <source>
        <dbReference type="Proteomes" id="UP000024329"/>
    </source>
</evidence>
<dbReference type="eggNOG" id="ENOG5031094">
    <property type="taxonomic scope" value="Bacteria"/>
</dbReference>
<dbReference type="RefSeq" id="WP_008831284.1">
    <property type="nucleotide sequence ID" value="NZ_CP128492.1"/>
</dbReference>
<accession>A0A031K494</accession>
<keyword evidence="1" id="KW-0472">Membrane</keyword>
<comment type="caution">
    <text evidence="2">The sequence shown here is derived from an EMBL/GenBank/DDBJ whole genome shotgun (WGS) entry which is preliminary data.</text>
</comment>
<evidence type="ECO:0000256" key="1">
    <source>
        <dbReference type="SAM" id="Phobius"/>
    </source>
</evidence>
<name>A0A031K494_9SPHN</name>
<proteinExistence type="predicted"/>
<sequence length="164" mass="18246">MILKEGVRKTLAFAGCGLWLASSFMPFFGGLAKHQVQCRGRSFTGDFDDCFNDYIPLLELSAPLFALAGLYIFMRLAFAIWSPEPGNRRMRWRLAPKDGIAVYHPGYAGLAVMGGLWAFWRATLYPLDGVTAPFIGFWLSFAVWFLTGACCAWRAGADETSPRT</sequence>
<dbReference type="STRING" id="158500.BES08_07935"/>
<feature type="transmembrane region" description="Helical" evidence="1">
    <location>
        <begin position="102"/>
        <end position="120"/>
    </location>
</feature>
<organism evidence="2 3">
    <name type="scientific">Novosphingobium resinovorum</name>
    <dbReference type="NCBI Taxonomy" id="158500"/>
    <lineage>
        <taxon>Bacteria</taxon>
        <taxon>Pseudomonadati</taxon>
        <taxon>Pseudomonadota</taxon>
        <taxon>Alphaproteobacteria</taxon>
        <taxon>Sphingomonadales</taxon>
        <taxon>Sphingomonadaceae</taxon>
        <taxon>Novosphingobium</taxon>
    </lineage>
</organism>
<feature type="transmembrane region" description="Helical" evidence="1">
    <location>
        <begin position="62"/>
        <end position="81"/>
    </location>
</feature>
<evidence type="ECO:0000313" key="2">
    <source>
        <dbReference type="EMBL" id="EZP83808.1"/>
    </source>
</evidence>